<evidence type="ECO:0000256" key="2">
    <source>
        <dbReference type="PROSITE-ProRule" id="PRU00117"/>
    </source>
</evidence>
<evidence type="ECO:0000313" key="4">
    <source>
        <dbReference type="EMBL" id="GFU00580.1"/>
    </source>
</evidence>
<dbReference type="EMBL" id="BMAW01076232">
    <property type="protein sequence ID" value="GFU00580.1"/>
    <property type="molecule type" value="Genomic_DNA"/>
</dbReference>
<dbReference type="PANTHER" id="PTHR10627">
    <property type="entry name" value="SCP160"/>
    <property type="match status" value="1"/>
</dbReference>
<name>A0A8X6Q863_NEPPI</name>
<dbReference type="CDD" id="cd22408">
    <property type="entry name" value="KH-I_Vigilin_rpt4"/>
    <property type="match status" value="1"/>
</dbReference>
<dbReference type="GO" id="GO:0010468">
    <property type="term" value="P:regulation of gene expression"/>
    <property type="evidence" value="ECO:0007669"/>
    <property type="project" value="UniProtKB-ARBA"/>
</dbReference>
<dbReference type="InterPro" id="IPR036612">
    <property type="entry name" value="KH_dom_type_1_sf"/>
</dbReference>
<feature type="domain" description="K Homology" evidence="3">
    <location>
        <begin position="63"/>
        <end position="131"/>
    </location>
</feature>
<dbReference type="Gene3D" id="3.30.1370.10">
    <property type="entry name" value="K Homology domain, type 1"/>
    <property type="match status" value="3"/>
</dbReference>
<evidence type="ECO:0000313" key="5">
    <source>
        <dbReference type="Proteomes" id="UP000887013"/>
    </source>
</evidence>
<dbReference type="SMART" id="SM00322">
    <property type="entry name" value="KH"/>
    <property type="match status" value="3"/>
</dbReference>
<organism evidence="4 5">
    <name type="scientific">Nephila pilipes</name>
    <name type="common">Giant wood spider</name>
    <name type="synonym">Nephila maculata</name>
    <dbReference type="NCBI Taxonomy" id="299642"/>
    <lineage>
        <taxon>Eukaryota</taxon>
        <taxon>Metazoa</taxon>
        <taxon>Ecdysozoa</taxon>
        <taxon>Arthropoda</taxon>
        <taxon>Chelicerata</taxon>
        <taxon>Arachnida</taxon>
        <taxon>Araneae</taxon>
        <taxon>Araneomorphae</taxon>
        <taxon>Entelegynae</taxon>
        <taxon>Araneoidea</taxon>
        <taxon>Nephilidae</taxon>
        <taxon>Nephila</taxon>
    </lineage>
</organism>
<dbReference type="InterPro" id="IPR004087">
    <property type="entry name" value="KH_dom"/>
</dbReference>
<dbReference type="AlphaFoldDB" id="A0A8X6Q863"/>
<reference evidence="4" key="1">
    <citation type="submission" date="2020-08" db="EMBL/GenBank/DDBJ databases">
        <title>Multicomponent nature underlies the extraordinary mechanical properties of spider dragline silk.</title>
        <authorList>
            <person name="Kono N."/>
            <person name="Nakamura H."/>
            <person name="Mori M."/>
            <person name="Yoshida Y."/>
            <person name="Ohtoshi R."/>
            <person name="Malay A.D."/>
            <person name="Moran D.A.P."/>
            <person name="Tomita M."/>
            <person name="Numata K."/>
            <person name="Arakawa K."/>
        </authorList>
    </citation>
    <scope>NUCLEOTIDE SEQUENCE</scope>
</reference>
<keyword evidence="2" id="KW-0694">RNA-binding</keyword>
<dbReference type="Proteomes" id="UP000887013">
    <property type="component" value="Unassembled WGS sequence"/>
</dbReference>
<dbReference type="GO" id="GO:0003729">
    <property type="term" value="F:mRNA binding"/>
    <property type="evidence" value="ECO:0007669"/>
    <property type="project" value="TreeGrafter"/>
</dbReference>
<keyword evidence="5" id="KW-1185">Reference proteome</keyword>
<dbReference type="Pfam" id="PF00013">
    <property type="entry name" value="KH_1"/>
    <property type="match status" value="2"/>
</dbReference>
<feature type="domain" description="K Homology" evidence="3">
    <location>
        <begin position="1"/>
        <end position="58"/>
    </location>
</feature>
<protein>
    <submittedName>
        <fullName evidence="4">Vigilin</fullName>
    </submittedName>
</protein>
<dbReference type="PANTHER" id="PTHR10627:SF31">
    <property type="entry name" value="DODECA-SATELLITE-BINDING PROTEIN 1, ISOFORM A"/>
    <property type="match status" value="1"/>
</dbReference>
<dbReference type="OrthoDB" id="10027144at2759"/>
<dbReference type="SUPFAM" id="SSF54791">
    <property type="entry name" value="Eukaryotic type KH-domain (KH-domain type I)"/>
    <property type="match status" value="3"/>
</dbReference>
<accession>A0A8X6Q863</accession>
<feature type="domain" description="K Homology" evidence="3">
    <location>
        <begin position="132"/>
        <end position="196"/>
    </location>
</feature>
<dbReference type="PROSITE" id="PS50084">
    <property type="entry name" value="KH_TYPE_1"/>
    <property type="match status" value="2"/>
</dbReference>
<dbReference type="InterPro" id="IPR004088">
    <property type="entry name" value="KH_dom_type_1"/>
</dbReference>
<keyword evidence="1" id="KW-0677">Repeat</keyword>
<gene>
    <name evidence="4" type="primary">HDLBP</name>
    <name evidence="4" type="ORF">NPIL_264231</name>
</gene>
<dbReference type="CDD" id="cd22407">
    <property type="entry name" value="KH-I_Vigilin_rpt3"/>
    <property type="match status" value="1"/>
</dbReference>
<sequence>MYHPFIIGPFNETITQIIGDTKARINIPPASVMKDEFTIDGEKEAVAKAKARIQNIYEKRKQNCQSISVEVPKHQHKYIIGPRGQTIQKVLQETGVSVEMPPPDVQSDSITLRGKQVKLGPALTLLYSKANCVKTEHMGDLSWLHKYVIGNKGANMKHMIQDLSKVQADFSDESFKVEGPPGEIYEDYKILKEMIDNLRKQVAYEVVKVNPAFHRHIIGKNGSNINRL</sequence>
<proteinExistence type="predicted"/>
<evidence type="ECO:0000259" key="3">
    <source>
        <dbReference type="SMART" id="SM00322"/>
    </source>
</evidence>
<evidence type="ECO:0000256" key="1">
    <source>
        <dbReference type="ARBA" id="ARBA00022737"/>
    </source>
</evidence>
<comment type="caution">
    <text evidence="4">The sequence shown here is derived from an EMBL/GenBank/DDBJ whole genome shotgun (WGS) entry which is preliminary data.</text>
</comment>